<dbReference type="PANTHER" id="PTHR30383:SF27">
    <property type="entry name" value="SPORE GERMINATION LIPASE LIPC"/>
    <property type="match status" value="1"/>
</dbReference>
<dbReference type="Pfam" id="PF13472">
    <property type="entry name" value="Lipase_GDSL_2"/>
    <property type="match status" value="1"/>
</dbReference>
<dbReference type="SUPFAM" id="SSF52266">
    <property type="entry name" value="SGNH hydrolase"/>
    <property type="match status" value="1"/>
</dbReference>
<accession>A0A3B0BJ77</accession>
<evidence type="ECO:0000313" key="3">
    <source>
        <dbReference type="Proteomes" id="UP000282311"/>
    </source>
</evidence>
<dbReference type="RefSeq" id="WP_120750717.1">
    <property type="nucleotide sequence ID" value="NZ_RBAH01000027.1"/>
</dbReference>
<dbReference type="InterPro" id="IPR013830">
    <property type="entry name" value="SGNH_hydro"/>
</dbReference>
<dbReference type="EMBL" id="RBAH01000027">
    <property type="protein sequence ID" value="RKN72469.1"/>
    <property type="molecule type" value="Genomic_DNA"/>
</dbReference>
<evidence type="ECO:0000259" key="1">
    <source>
        <dbReference type="Pfam" id="PF13472"/>
    </source>
</evidence>
<dbReference type="PANTHER" id="PTHR30383">
    <property type="entry name" value="THIOESTERASE 1/PROTEASE 1/LYSOPHOSPHOLIPASE L1"/>
    <property type="match status" value="1"/>
</dbReference>
<keyword evidence="3" id="KW-1185">Reference proteome</keyword>
<comment type="caution">
    <text evidence="2">The sequence shown here is derived from an EMBL/GenBank/DDBJ whole genome shotgun (WGS) entry which is preliminary data.</text>
</comment>
<sequence>MRSTRTLWRTIGTAALMATLLLVGGLVYALNDVINPKPAPFAQAEEPPPVPAEQKTSIDIVALGDSLTVGTGDVSGKGYVQNVKEKLASATKKQVNVIGNYAVNGYRTDQLLAALQNAKGIPYGIEKADVVLLTMGGNDLFAIGQDVLNAGSDQLDPAKVRDRLPEPLKRLEQILTKLAELNPKAKIVYVGVYNPFYNIPDMRPATVHVQEWNDQAFKIASRFPNMVVVPTIDLFQFGIDNYLYSDHFHPNQAGYVRIADRVVQALE</sequence>
<protein>
    <recommendedName>
        <fullName evidence="1">SGNH hydrolase-type esterase domain-containing protein</fullName>
    </recommendedName>
</protein>
<dbReference type="InterPro" id="IPR051532">
    <property type="entry name" value="Ester_Hydrolysis_Enzymes"/>
</dbReference>
<dbReference type="OrthoDB" id="252349at2"/>
<organism evidence="2 3">
    <name type="scientific">Paenibacillus ginsengarvi</name>
    <dbReference type="NCBI Taxonomy" id="400777"/>
    <lineage>
        <taxon>Bacteria</taxon>
        <taxon>Bacillati</taxon>
        <taxon>Bacillota</taxon>
        <taxon>Bacilli</taxon>
        <taxon>Bacillales</taxon>
        <taxon>Paenibacillaceae</taxon>
        <taxon>Paenibacillus</taxon>
    </lineage>
</organism>
<dbReference type="Proteomes" id="UP000282311">
    <property type="component" value="Unassembled WGS sequence"/>
</dbReference>
<dbReference type="GO" id="GO:0004622">
    <property type="term" value="F:phosphatidylcholine lysophospholipase activity"/>
    <property type="evidence" value="ECO:0007669"/>
    <property type="project" value="TreeGrafter"/>
</dbReference>
<evidence type="ECO:0000313" key="2">
    <source>
        <dbReference type="EMBL" id="RKN72469.1"/>
    </source>
</evidence>
<reference evidence="2 3" key="1">
    <citation type="journal article" date="2007" name="Int. J. Syst. Evol. Microbiol.">
        <title>Paenibacillus ginsengarvi sp. nov., isolated from soil from ginseng cultivation.</title>
        <authorList>
            <person name="Yoon M.H."/>
            <person name="Ten L.N."/>
            <person name="Im W.T."/>
        </authorList>
    </citation>
    <scope>NUCLEOTIDE SEQUENCE [LARGE SCALE GENOMIC DNA]</scope>
    <source>
        <strain evidence="2 3">KCTC 13059</strain>
    </source>
</reference>
<name>A0A3B0BJ77_9BACL</name>
<dbReference type="AlphaFoldDB" id="A0A3B0BJ77"/>
<dbReference type="Gene3D" id="3.40.50.1110">
    <property type="entry name" value="SGNH hydrolase"/>
    <property type="match status" value="1"/>
</dbReference>
<dbReference type="InterPro" id="IPR036514">
    <property type="entry name" value="SGNH_hydro_sf"/>
</dbReference>
<proteinExistence type="predicted"/>
<gene>
    <name evidence="2" type="ORF">D7M11_28345</name>
</gene>
<feature type="domain" description="SGNH hydrolase-type esterase" evidence="1">
    <location>
        <begin position="62"/>
        <end position="255"/>
    </location>
</feature>